<evidence type="ECO:0000313" key="15">
    <source>
        <dbReference type="RefSeq" id="XP_016458899.1"/>
    </source>
</evidence>
<comment type="cofactor">
    <cofactor evidence="2">
        <name>Zn(2+)</name>
        <dbReference type="ChEBI" id="CHEBI:29105"/>
    </cofactor>
</comment>
<dbReference type="STRING" id="4097.A0A1S3Z398"/>
<dbReference type="Pfam" id="PF24890">
    <property type="entry name" value="ALN_composite"/>
    <property type="match status" value="1"/>
</dbReference>
<dbReference type="RefSeq" id="XP_016458899.1">
    <property type="nucleotide sequence ID" value="XM_016603413.2"/>
</dbReference>
<comment type="similarity">
    <text evidence="4">Belongs to the metallo-dependent hydrolases superfamily. Allantoinase family.</text>
</comment>
<reference evidence="14" key="1">
    <citation type="journal article" date="2014" name="Nat. Commun.">
        <title>The tobacco genome sequence and its comparison with those of tomato and potato.</title>
        <authorList>
            <person name="Sierro N."/>
            <person name="Battey J.N."/>
            <person name="Ouadi S."/>
            <person name="Bakaher N."/>
            <person name="Bovet L."/>
            <person name="Willig A."/>
            <person name="Goepfert S."/>
            <person name="Peitsch M.C."/>
            <person name="Ivanov N.V."/>
        </authorList>
    </citation>
    <scope>NUCLEOTIDE SEQUENCE [LARGE SCALE GENOMIC DNA]</scope>
</reference>
<evidence type="ECO:0000256" key="1">
    <source>
        <dbReference type="ARBA" id="ARBA00001756"/>
    </source>
</evidence>
<dbReference type="InterPro" id="IPR050138">
    <property type="entry name" value="DHOase/Allantoinase_Hydrolase"/>
</dbReference>
<dbReference type="InterPro" id="IPR032466">
    <property type="entry name" value="Metal_Hydrolase"/>
</dbReference>
<sequence>MESGKRGLLTLLPLLLSFLFYFDFSKKLPSSDCSLLPHNHYWIASKHVVTPNGTISGAVEIKQGRIISIVAEENWHVNSWFTTVVNYGEAVIMPGFIDVHAHLDDPGRTEWEGFPSGTKAAAAGGVTTLIDMPLNSAPSTVSEEALKLKVQAAEGRVYVDVGFWGGLVPENAENVTSLERLLDAGVLGLKSFMVPSGINDFPMTTSAHIKEALPTLARYRRPLLVHAEVLLDHDGKLEPEDGADNARSYSTYLKTRPASMEEAAINQLITLTKETRAGGSAEGAHLHIVHLSDARTSLNLIKEAKQRGDSITVETCPHYLAFAAEDIPDGDTRFKCAPPIRDAANKEKLWDALLEGDIDMLSSDHSPAVPEMKLLDEGDFLKAWGGISSLQFVLPATWTYGRKYGITFEQLASWWSEKPAKLAGLTTKGAIAIGNQADIVVWEPDVEFDLDNGYPVHIKHPSISAYMGSRLAGKVLATFVRGNLVYKEGNHASLACALPILHR</sequence>
<dbReference type="GO" id="GO:0005737">
    <property type="term" value="C:cytoplasm"/>
    <property type="evidence" value="ECO:0000318"/>
    <property type="project" value="GO_Central"/>
</dbReference>
<dbReference type="OrthoDB" id="10258955at2759"/>
<feature type="signal peptide" evidence="11">
    <location>
        <begin position="1"/>
        <end position="25"/>
    </location>
</feature>
<evidence type="ECO:0000256" key="2">
    <source>
        <dbReference type="ARBA" id="ARBA00001947"/>
    </source>
</evidence>
<dbReference type="GO" id="GO:0006145">
    <property type="term" value="P:purine nucleobase catabolic process"/>
    <property type="evidence" value="ECO:0000318"/>
    <property type="project" value="GO_Central"/>
</dbReference>
<dbReference type="Pfam" id="PF01979">
    <property type="entry name" value="Amidohydro_1"/>
    <property type="match status" value="1"/>
</dbReference>
<reference evidence="15" key="2">
    <citation type="submission" date="2025-08" db="UniProtKB">
        <authorList>
            <consortium name="RefSeq"/>
        </authorList>
    </citation>
    <scope>IDENTIFICATION</scope>
    <source>
        <tissue evidence="15">Leaf</tissue>
    </source>
</reference>
<evidence type="ECO:0000256" key="4">
    <source>
        <dbReference type="ARBA" id="ARBA00010368"/>
    </source>
</evidence>
<dbReference type="NCBIfam" id="TIGR03178">
    <property type="entry name" value="allantoinase"/>
    <property type="match status" value="1"/>
</dbReference>
<dbReference type="PaxDb" id="4097-A0A1S3Z398"/>
<comment type="pathway">
    <text evidence="3">Nitrogen metabolism; (S)-allantoin degradation; allantoate from (S)-allantoin: step 1/1.</text>
</comment>
<dbReference type="SMR" id="A0A1S3Z398"/>
<dbReference type="PANTHER" id="PTHR43668">
    <property type="entry name" value="ALLANTOINASE"/>
    <property type="match status" value="1"/>
</dbReference>
<dbReference type="AlphaFoldDB" id="A0A1S3Z398"/>
<dbReference type="InterPro" id="IPR017593">
    <property type="entry name" value="Allantoinase"/>
</dbReference>
<dbReference type="Gene3D" id="3.20.20.140">
    <property type="entry name" value="Metal-dependent hydrolases"/>
    <property type="match status" value="1"/>
</dbReference>
<evidence type="ECO:0000256" key="7">
    <source>
        <dbReference type="ARBA" id="ARBA00022723"/>
    </source>
</evidence>
<name>A0A1S3Z398_TOBAC</name>
<evidence type="ECO:0000313" key="14">
    <source>
        <dbReference type="Proteomes" id="UP000790787"/>
    </source>
</evidence>
<dbReference type="InterPro" id="IPR006680">
    <property type="entry name" value="Amidohydro-rel"/>
</dbReference>
<gene>
    <name evidence="15" type="primary">LOC107782531</name>
</gene>
<dbReference type="GO" id="GO:0008270">
    <property type="term" value="F:zinc ion binding"/>
    <property type="evidence" value="ECO:0007669"/>
    <property type="project" value="InterPro"/>
</dbReference>
<dbReference type="PANTHER" id="PTHR43668:SF2">
    <property type="entry name" value="ALLANTOINASE"/>
    <property type="match status" value="1"/>
</dbReference>
<evidence type="ECO:0000256" key="11">
    <source>
        <dbReference type="SAM" id="SignalP"/>
    </source>
</evidence>
<comment type="subunit">
    <text evidence="5">Homotetramer.</text>
</comment>
<evidence type="ECO:0000256" key="9">
    <source>
        <dbReference type="ARBA" id="ARBA00022833"/>
    </source>
</evidence>
<feature type="domain" description="Allantoinase composite" evidence="13">
    <location>
        <begin position="36"/>
        <end position="90"/>
    </location>
</feature>
<dbReference type="RefSeq" id="XP_016458899.1">
    <property type="nucleotide sequence ID" value="XM_016603413.1"/>
</dbReference>
<dbReference type="UniPathway" id="UPA00395">
    <property type="reaction ID" value="UER00653"/>
</dbReference>
<dbReference type="GO" id="GO:0000256">
    <property type="term" value="P:allantoin catabolic process"/>
    <property type="evidence" value="ECO:0007669"/>
    <property type="project" value="UniProtKB-UniPathway"/>
</dbReference>
<comment type="catalytic activity">
    <reaction evidence="1">
        <text>(S)-allantoin + H2O = allantoate + H(+)</text>
        <dbReference type="Rhea" id="RHEA:17029"/>
        <dbReference type="ChEBI" id="CHEBI:15377"/>
        <dbReference type="ChEBI" id="CHEBI:15378"/>
        <dbReference type="ChEBI" id="CHEBI:15678"/>
        <dbReference type="ChEBI" id="CHEBI:17536"/>
        <dbReference type="EC" id="3.5.2.5"/>
    </reaction>
</comment>
<keyword evidence="11" id="KW-0732">Signal</keyword>
<evidence type="ECO:0000256" key="8">
    <source>
        <dbReference type="ARBA" id="ARBA00022801"/>
    </source>
</evidence>
<evidence type="ECO:0000256" key="5">
    <source>
        <dbReference type="ARBA" id="ARBA00011881"/>
    </source>
</evidence>
<dbReference type="KEGG" id="nta:107782531"/>
<evidence type="ECO:0000256" key="10">
    <source>
        <dbReference type="ARBA" id="ARBA00053421"/>
    </source>
</evidence>
<feature type="domain" description="Amidohydrolase-related" evidence="12">
    <location>
        <begin position="91"/>
        <end position="485"/>
    </location>
</feature>
<keyword evidence="8" id="KW-0378">Hydrolase</keyword>
<feature type="chain" id="PRO_5010171908" description="allantoinase" evidence="11">
    <location>
        <begin position="26"/>
        <end position="503"/>
    </location>
</feature>
<organism evidence="14 15">
    <name type="scientific">Nicotiana tabacum</name>
    <name type="common">Common tobacco</name>
    <dbReference type="NCBI Taxonomy" id="4097"/>
    <lineage>
        <taxon>Eukaryota</taxon>
        <taxon>Viridiplantae</taxon>
        <taxon>Streptophyta</taxon>
        <taxon>Embryophyta</taxon>
        <taxon>Tracheophyta</taxon>
        <taxon>Spermatophyta</taxon>
        <taxon>Magnoliopsida</taxon>
        <taxon>eudicotyledons</taxon>
        <taxon>Gunneridae</taxon>
        <taxon>Pentapetalae</taxon>
        <taxon>asterids</taxon>
        <taxon>lamiids</taxon>
        <taxon>Solanales</taxon>
        <taxon>Solanaceae</taxon>
        <taxon>Nicotianoideae</taxon>
        <taxon>Nicotianeae</taxon>
        <taxon>Nicotiana</taxon>
    </lineage>
</organism>
<evidence type="ECO:0000256" key="3">
    <source>
        <dbReference type="ARBA" id="ARBA00004968"/>
    </source>
</evidence>
<keyword evidence="9" id="KW-0862">Zinc</keyword>
<keyword evidence="14" id="KW-1185">Reference proteome</keyword>
<evidence type="ECO:0000256" key="6">
    <source>
        <dbReference type="ARBA" id="ARBA00012863"/>
    </source>
</evidence>
<keyword evidence="7" id="KW-0479">Metal-binding</keyword>
<dbReference type="GeneID" id="107782531"/>
<dbReference type="SUPFAM" id="SSF51556">
    <property type="entry name" value="Metallo-dependent hydrolases"/>
    <property type="match status" value="1"/>
</dbReference>
<comment type="function">
    <text evidence="10">Catalyzes the conversion of allantoin (5-ureidohydantoin) to allantoate by hydrolytic cleavage of the five-member hydantoin ring. Catalyzes the first step of the ureide allantoin degradation followed by the sequential activity of AAH, UGLYAH and UAH which allows a complete purine breakdown without the intermediate generation of urea.</text>
</comment>
<accession>A0A1S3Z398</accession>
<evidence type="ECO:0000259" key="12">
    <source>
        <dbReference type="Pfam" id="PF01979"/>
    </source>
</evidence>
<dbReference type="FunFam" id="3.20.20.140:FF:000032">
    <property type="entry name" value="Allantoinase Dal1"/>
    <property type="match status" value="1"/>
</dbReference>
<dbReference type="GO" id="GO:0004038">
    <property type="term" value="F:allantoinase activity"/>
    <property type="evidence" value="ECO:0000318"/>
    <property type="project" value="GO_Central"/>
</dbReference>
<dbReference type="SUPFAM" id="SSF51338">
    <property type="entry name" value="Composite domain of metallo-dependent hydrolases"/>
    <property type="match status" value="1"/>
</dbReference>
<protein>
    <recommendedName>
        <fullName evidence="6">allantoinase</fullName>
        <ecNumber evidence="6">3.5.2.5</ecNumber>
    </recommendedName>
</protein>
<proteinExistence type="inferred from homology"/>
<evidence type="ECO:0000259" key="13">
    <source>
        <dbReference type="Pfam" id="PF24890"/>
    </source>
</evidence>
<dbReference type="EC" id="3.5.2.5" evidence="6"/>
<dbReference type="GO" id="GO:0050897">
    <property type="term" value="F:cobalt ion binding"/>
    <property type="evidence" value="ECO:0007669"/>
    <property type="project" value="InterPro"/>
</dbReference>
<dbReference type="InterPro" id="IPR011059">
    <property type="entry name" value="Metal-dep_hydrolase_composite"/>
</dbReference>
<dbReference type="Proteomes" id="UP000790787">
    <property type="component" value="Chromosome 3"/>
</dbReference>
<dbReference type="InterPro" id="IPR056854">
    <property type="entry name" value="ALN_composite"/>
</dbReference>